<keyword evidence="1" id="KW-1133">Transmembrane helix</keyword>
<protein>
    <recommendedName>
        <fullName evidence="4">PH (Pleckstrin Homology) domain-containing protein</fullName>
    </recommendedName>
</protein>
<keyword evidence="3" id="KW-1185">Reference proteome</keyword>
<sequence>MMSTATTWTTEFDTAGQVVFPQRRNRLLVRLAIGVVLLGNSIWSNIEHIRDDDMSGALGVLRVTALAAFVYIVGLTLWQLITRRPVVTVDATGIKAGLTRRSLDWHQISRIDDPAGMSPFTTVQLHPTDRLSRAVHISKDNVLELTELSPWLRTLQARHLTHDT</sequence>
<evidence type="ECO:0000313" key="2">
    <source>
        <dbReference type="EMBL" id="TDO45037.1"/>
    </source>
</evidence>
<reference evidence="2 3" key="1">
    <citation type="submission" date="2019-03" db="EMBL/GenBank/DDBJ databases">
        <title>Genomic Encyclopedia of Type Strains, Phase III (KMG-III): the genomes of soil and plant-associated and newly described type strains.</title>
        <authorList>
            <person name="Whitman W."/>
        </authorList>
    </citation>
    <scope>NUCLEOTIDE SEQUENCE [LARGE SCALE GENOMIC DNA]</scope>
    <source>
        <strain evidence="2 3">VKM Ac-2527</strain>
    </source>
</reference>
<dbReference type="EMBL" id="SNWQ01000014">
    <property type="protein sequence ID" value="TDO45037.1"/>
    <property type="molecule type" value="Genomic_DNA"/>
</dbReference>
<evidence type="ECO:0000313" key="3">
    <source>
        <dbReference type="Proteomes" id="UP000295388"/>
    </source>
</evidence>
<keyword evidence="1" id="KW-0472">Membrane</keyword>
<keyword evidence="1" id="KW-0812">Transmembrane</keyword>
<dbReference type="Proteomes" id="UP000295388">
    <property type="component" value="Unassembled WGS sequence"/>
</dbReference>
<organism evidence="2 3">
    <name type="scientific">Kribbella caucasensis</name>
    <dbReference type="NCBI Taxonomy" id="2512215"/>
    <lineage>
        <taxon>Bacteria</taxon>
        <taxon>Bacillati</taxon>
        <taxon>Actinomycetota</taxon>
        <taxon>Actinomycetes</taxon>
        <taxon>Propionibacteriales</taxon>
        <taxon>Kribbellaceae</taxon>
        <taxon>Kribbella</taxon>
    </lineage>
</organism>
<accession>A0A4R6K986</accession>
<dbReference type="AlphaFoldDB" id="A0A4R6K986"/>
<feature type="transmembrane region" description="Helical" evidence="1">
    <location>
        <begin position="58"/>
        <end position="78"/>
    </location>
</feature>
<proteinExistence type="predicted"/>
<comment type="caution">
    <text evidence="2">The sequence shown here is derived from an EMBL/GenBank/DDBJ whole genome shotgun (WGS) entry which is preliminary data.</text>
</comment>
<feature type="transmembrane region" description="Helical" evidence="1">
    <location>
        <begin position="27"/>
        <end position="46"/>
    </location>
</feature>
<name>A0A4R6K986_9ACTN</name>
<evidence type="ECO:0008006" key="4">
    <source>
        <dbReference type="Google" id="ProtNLM"/>
    </source>
</evidence>
<evidence type="ECO:0000256" key="1">
    <source>
        <dbReference type="SAM" id="Phobius"/>
    </source>
</evidence>
<gene>
    <name evidence="2" type="ORF">EV643_114182</name>
</gene>